<dbReference type="InterPro" id="IPR007219">
    <property type="entry name" value="XnlR_reg_dom"/>
</dbReference>
<dbReference type="SUPFAM" id="SSF57701">
    <property type="entry name" value="Zn2/Cys6 DNA-binding domain"/>
    <property type="match status" value="1"/>
</dbReference>
<feature type="compositionally biased region" description="Polar residues" evidence="4">
    <location>
        <begin position="36"/>
        <end position="66"/>
    </location>
</feature>
<evidence type="ECO:0000259" key="5">
    <source>
        <dbReference type="PROSITE" id="PS50048"/>
    </source>
</evidence>
<dbReference type="SMART" id="SM00906">
    <property type="entry name" value="Fungal_trans"/>
    <property type="match status" value="1"/>
</dbReference>
<evidence type="ECO:0000313" key="6">
    <source>
        <dbReference type="EMBL" id="KAF2247280.1"/>
    </source>
</evidence>
<dbReference type="EMBL" id="ML987197">
    <property type="protein sequence ID" value="KAF2247280.1"/>
    <property type="molecule type" value="Genomic_DNA"/>
</dbReference>
<evidence type="ECO:0000256" key="4">
    <source>
        <dbReference type="SAM" id="MobiDB-lite"/>
    </source>
</evidence>
<keyword evidence="7" id="KW-1185">Reference proteome</keyword>
<dbReference type="InterPro" id="IPR001138">
    <property type="entry name" value="Zn2Cys6_DnaBD"/>
</dbReference>
<evidence type="ECO:0000256" key="2">
    <source>
        <dbReference type="ARBA" id="ARBA00023242"/>
    </source>
</evidence>
<dbReference type="PROSITE" id="PS50048">
    <property type="entry name" value="ZN2_CY6_FUNGAL_2"/>
    <property type="match status" value="1"/>
</dbReference>
<feature type="domain" description="Zn(2)-C6 fungal-type" evidence="5">
    <location>
        <begin position="107"/>
        <end position="138"/>
    </location>
</feature>
<dbReference type="PANTHER" id="PTHR46910:SF1">
    <property type="entry name" value="MISCELLANEOUS ZN(II)2CYS6 TRANSCRIPTION FACTOR (EUROFUNG)-RELATED"/>
    <property type="match status" value="1"/>
</dbReference>
<reference evidence="6" key="1">
    <citation type="journal article" date="2020" name="Stud. Mycol.">
        <title>101 Dothideomycetes genomes: a test case for predicting lifestyles and emergence of pathogens.</title>
        <authorList>
            <person name="Haridas S."/>
            <person name="Albert R."/>
            <person name="Binder M."/>
            <person name="Bloem J."/>
            <person name="Labutti K."/>
            <person name="Salamov A."/>
            <person name="Andreopoulos B."/>
            <person name="Baker S."/>
            <person name="Barry K."/>
            <person name="Bills G."/>
            <person name="Bluhm B."/>
            <person name="Cannon C."/>
            <person name="Castanera R."/>
            <person name="Culley D."/>
            <person name="Daum C."/>
            <person name="Ezra D."/>
            <person name="Gonzalez J."/>
            <person name="Henrissat B."/>
            <person name="Kuo A."/>
            <person name="Liang C."/>
            <person name="Lipzen A."/>
            <person name="Lutzoni F."/>
            <person name="Magnuson J."/>
            <person name="Mondo S."/>
            <person name="Nolan M."/>
            <person name="Ohm R."/>
            <person name="Pangilinan J."/>
            <person name="Park H.-J."/>
            <person name="Ramirez L."/>
            <person name="Alfaro M."/>
            <person name="Sun H."/>
            <person name="Tritt A."/>
            <person name="Yoshinaga Y."/>
            <person name="Zwiers L.-H."/>
            <person name="Turgeon B."/>
            <person name="Goodwin S."/>
            <person name="Spatafora J."/>
            <person name="Crous P."/>
            <person name="Grigoriev I."/>
        </authorList>
    </citation>
    <scope>NUCLEOTIDE SEQUENCE</scope>
    <source>
        <strain evidence="6">CBS 122368</strain>
    </source>
</reference>
<dbReference type="InterPro" id="IPR050987">
    <property type="entry name" value="AtrR-like"/>
</dbReference>
<dbReference type="GeneID" id="54586829"/>
<name>A0A6A6ICK2_9PLEO</name>
<dbReference type="RefSeq" id="XP_033682284.1">
    <property type="nucleotide sequence ID" value="XM_033833499.1"/>
</dbReference>
<accession>A0A6A6ICK2</accession>
<sequence>MPTSPPGSAGGSPRGHIPPPNPFALVAPAARPHSLTAPQLSQAGSRSPGPYNSATFSHSTSPSTASGGVPELQANDHTGVGISPTHISSANLNAQKRAYRQRRKDPSCDACRERKVKCDATETTACSECSSRNHKCQFTKETNRRMSSIKQVQDLQAQIAELTQLNAQYRSKLAERDSMEVDRAPVANHAPESQGLHQSTPKRVPAPVMRDFDQVRRNIRIQSRGIFDSPSPPGSGSLADTASSFPDIPLRADFAHISRSYLDSIHEAYPILHWPTFQQEVDLVYTTRSFEGKAREWIGLFFAVLACGSLHPPTSPLGSPKGTSDGARFFDIACHAMAPWPHSFTSTHATLALLLSIFASESNIKSAGSIWLACGVRIAQGLGLNVESDALPVLEAEMRRRLWWAMYTRDRLTSLETNCPMLINEEDCDISHPSSVEDRYIEAQGFFRARQTQAYLSGFVAVVQVARSFSGLYQSLKSSTITAQDIQSYEQEFQSSLSSLPESYQVAFEAQLQPTALLPILTLQFARFHLYRRNISPVCRPPERAEAIARCTAVAQDTARYISRTLQTPAGKSEWEKSWQTRVALLASNMICIHVWRCLLMLCFRGDYEAALACLHLPVAIGDLRKVNTACGRNLAFFLDRLTERVRSGHGSLHRLEHDEEMLAYASGDLQSRLEHSWAWTRADYASAPKSPQSATHVGIHSHARDEPMHDTLPLRPNPGSPESGTREWGGWGRVEHMIRQLMEEQRPRLAQHAGPSYYPPPHNPDKRVQLAPDAPPVSPPKPSTTPSSASRISIANII</sequence>
<evidence type="ECO:0000313" key="7">
    <source>
        <dbReference type="Proteomes" id="UP000800094"/>
    </source>
</evidence>
<dbReference type="CDD" id="cd00067">
    <property type="entry name" value="GAL4"/>
    <property type="match status" value="1"/>
</dbReference>
<dbReference type="Proteomes" id="UP000800094">
    <property type="component" value="Unassembled WGS sequence"/>
</dbReference>
<feature type="region of interest" description="Disordered" evidence="4">
    <location>
        <begin position="688"/>
        <end position="730"/>
    </location>
</feature>
<dbReference type="Gene3D" id="4.10.240.10">
    <property type="entry name" value="Zn(2)-C6 fungal-type DNA-binding domain"/>
    <property type="match status" value="1"/>
</dbReference>
<dbReference type="OrthoDB" id="2110361at2759"/>
<dbReference type="GO" id="GO:0006351">
    <property type="term" value="P:DNA-templated transcription"/>
    <property type="evidence" value="ECO:0007669"/>
    <property type="project" value="InterPro"/>
</dbReference>
<gene>
    <name evidence="6" type="ORF">BU26DRAFT_566266</name>
</gene>
<feature type="region of interest" description="Disordered" evidence="4">
    <location>
        <begin position="748"/>
        <end position="799"/>
    </location>
</feature>
<dbReference type="GO" id="GO:0003677">
    <property type="term" value="F:DNA binding"/>
    <property type="evidence" value="ECO:0007669"/>
    <property type="project" value="InterPro"/>
</dbReference>
<dbReference type="Pfam" id="PF00172">
    <property type="entry name" value="Zn_clus"/>
    <property type="match status" value="1"/>
</dbReference>
<feature type="compositionally biased region" description="Pro residues" evidence="4">
    <location>
        <begin position="774"/>
        <end position="784"/>
    </location>
</feature>
<dbReference type="AlphaFoldDB" id="A0A6A6ICK2"/>
<evidence type="ECO:0000256" key="1">
    <source>
        <dbReference type="ARBA" id="ARBA00022723"/>
    </source>
</evidence>
<feature type="region of interest" description="Disordered" evidence="4">
    <location>
        <begin position="1"/>
        <end position="106"/>
    </location>
</feature>
<organism evidence="6 7">
    <name type="scientific">Trematosphaeria pertusa</name>
    <dbReference type="NCBI Taxonomy" id="390896"/>
    <lineage>
        <taxon>Eukaryota</taxon>
        <taxon>Fungi</taxon>
        <taxon>Dikarya</taxon>
        <taxon>Ascomycota</taxon>
        <taxon>Pezizomycotina</taxon>
        <taxon>Dothideomycetes</taxon>
        <taxon>Pleosporomycetidae</taxon>
        <taxon>Pleosporales</taxon>
        <taxon>Massarineae</taxon>
        <taxon>Trematosphaeriaceae</taxon>
        <taxon>Trematosphaeria</taxon>
    </lineage>
</organism>
<protein>
    <recommendedName>
        <fullName evidence="5">Zn(2)-C6 fungal-type domain-containing protein</fullName>
    </recommendedName>
</protein>
<dbReference type="SMART" id="SM00066">
    <property type="entry name" value="GAL4"/>
    <property type="match status" value="1"/>
</dbReference>
<feature type="compositionally biased region" description="Low complexity" evidence="4">
    <location>
        <begin position="785"/>
        <end position="799"/>
    </location>
</feature>
<keyword evidence="3" id="KW-0175">Coiled coil</keyword>
<dbReference type="Pfam" id="PF04082">
    <property type="entry name" value="Fungal_trans"/>
    <property type="match status" value="1"/>
</dbReference>
<feature type="compositionally biased region" description="Polar residues" evidence="4">
    <location>
        <begin position="85"/>
        <end position="94"/>
    </location>
</feature>
<feature type="coiled-coil region" evidence="3">
    <location>
        <begin position="145"/>
        <end position="172"/>
    </location>
</feature>
<dbReference type="InterPro" id="IPR036864">
    <property type="entry name" value="Zn2-C6_fun-type_DNA-bd_sf"/>
</dbReference>
<dbReference type="GO" id="GO:0008270">
    <property type="term" value="F:zinc ion binding"/>
    <property type="evidence" value="ECO:0007669"/>
    <property type="project" value="InterPro"/>
</dbReference>
<dbReference type="GO" id="GO:0000981">
    <property type="term" value="F:DNA-binding transcription factor activity, RNA polymerase II-specific"/>
    <property type="evidence" value="ECO:0007669"/>
    <property type="project" value="InterPro"/>
</dbReference>
<keyword evidence="2" id="KW-0539">Nucleus</keyword>
<proteinExistence type="predicted"/>
<keyword evidence="1" id="KW-0479">Metal-binding</keyword>
<evidence type="ECO:0000256" key="3">
    <source>
        <dbReference type="SAM" id="Coils"/>
    </source>
</evidence>
<dbReference type="CDD" id="cd12148">
    <property type="entry name" value="fungal_TF_MHR"/>
    <property type="match status" value="1"/>
</dbReference>
<dbReference type="PANTHER" id="PTHR46910">
    <property type="entry name" value="TRANSCRIPTION FACTOR PDR1"/>
    <property type="match status" value="1"/>
</dbReference>
<dbReference type="PROSITE" id="PS00463">
    <property type="entry name" value="ZN2_CY6_FUNGAL_1"/>
    <property type="match status" value="1"/>
</dbReference>